<evidence type="ECO:0000313" key="4">
    <source>
        <dbReference type="EnsemblPlants" id="Pp3c2_14479V3.1"/>
    </source>
</evidence>
<dbReference type="EMBL" id="ABEU02000002">
    <property type="protein sequence ID" value="PNR59890.1"/>
    <property type="molecule type" value="Genomic_DNA"/>
</dbReference>
<dbReference type="InterPro" id="IPR052993">
    <property type="entry name" value="CFA-57"/>
</dbReference>
<dbReference type="Gramene" id="Pp3c2_14479V3.1">
    <property type="protein sequence ID" value="Pp3c2_14479V3.1"/>
    <property type="gene ID" value="Pp3c2_14479"/>
</dbReference>
<reference evidence="4" key="3">
    <citation type="submission" date="2020-12" db="UniProtKB">
        <authorList>
            <consortium name="EnsemblPlants"/>
        </authorList>
    </citation>
    <scope>IDENTIFICATION</scope>
</reference>
<dbReference type="PaxDb" id="3218-PP1S30_184V6.1"/>
<evidence type="ECO:0000313" key="5">
    <source>
        <dbReference type="Proteomes" id="UP000006727"/>
    </source>
</evidence>
<evidence type="ECO:0000313" key="3">
    <source>
        <dbReference type="EMBL" id="PNR59890.1"/>
    </source>
</evidence>
<dbReference type="Pfam" id="PF00400">
    <property type="entry name" value="WD40"/>
    <property type="match status" value="2"/>
</dbReference>
<evidence type="ECO:0000256" key="2">
    <source>
        <dbReference type="SAM" id="MobiDB-lite"/>
    </source>
</evidence>
<feature type="region of interest" description="Disordered" evidence="2">
    <location>
        <begin position="29"/>
        <end position="58"/>
    </location>
</feature>
<name>A0A2K1L1I4_PHYPA</name>
<dbReference type="PROSITE" id="PS50294">
    <property type="entry name" value="WD_REPEATS_REGION"/>
    <property type="match status" value="1"/>
</dbReference>
<dbReference type="InParanoid" id="A0A2K1L1I4"/>
<reference evidence="3 5" key="2">
    <citation type="journal article" date="2018" name="Plant J.">
        <title>The Physcomitrella patens chromosome-scale assembly reveals moss genome structure and evolution.</title>
        <authorList>
            <person name="Lang D."/>
            <person name="Ullrich K.K."/>
            <person name="Murat F."/>
            <person name="Fuchs J."/>
            <person name="Jenkins J."/>
            <person name="Haas F.B."/>
            <person name="Piednoel M."/>
            <person name="Gundlach H."/>
            <person name="Van Bel M."/>
            <person name="Meyberg R."/>
            <person name="Vives C."/>
            <person name="Morata J."/>
            <person name="Symeonidi A."/>
            <person name="Hiss M."/>
            <person name="Muchero W."/>
            <person name="Kamisugi Y."/>
            <person name="Saleh O."/>
            <person name="Blanc G."/>
            <person name="Decker E.L."/>
            <person name="van Gessel N."/>
            <person name="Grimwood J."/>
            <person name="Hayes R.D."/>
            <person name="Graham S.W."/>
            <person name="Gunter L.E."/>
            <person name="McDaniel S.F."/>
            <person name="Hoernstein S.N.W."/>
            <person name="Larsson A."/>
            <person name="Li F.W."/>
            <person name="Perroud P.F."/>
            <person name="Phillips J."/>
            <person name="Ranjan P."/>
            <person name="Rokshar D.S."/>
            <person name="Rothfels C.J."/>
            <person name="Schneider L."/>
            <person name="Shu S."/>
            <person name="Stevenson D.W."/>
            <person name="Thummler F."/>
            <person name="Tillich M."/>
            <person name="Villarreal Aguilar J.C."/>
            <person name="Widiez T."/>
            <person name="Wong G.K."/>
            <person name="Wymore A."/>
            <person name="Zhang Y."/>
            <person name="Zimmer A.D."/>
            <person name="Quatrano R.S."/>
            <person name="Mayer K.F.X."/>
            <person name="Goodstein D."/>
            <person name="Casacuberta J.M."/>
            <person name="Vandepoele K."/>
            <person name="Reski R."/>
            <person name="Cuming A.C."/>
            <person name="Tuskan G.A."/>
            <person name="Maumus F."/>
            <person name="Salse J."/>
            <person name="Schmutz J."/>
            <person name="Rensing S.A."/>
        </authorList>
    </citation>
    <scope>NUCLEOTIDE SEQUENCE [LARGE SCALE GENOMIC DNA]</scope>
    <source>
        <strain evidence="4 5">cv. Gransden 2004</strain>
    </source>
</reference>
<proteinExistence type="predicted"/>
<dbReference type="Proteomes" id="UP000006727">
    <property type="component" value="Chromosome 2"/>
</dbReference>
<accession>A0A2K1L1I4</accession>
<dbReference type="PROSITE" id="PS50082">
    <property type="entry name" value="WD_REPEATS_2"/>
    <property type="match status" value="1"/>
</dbReference>
<dbReference type="AlphaFoldDB" id="A0A2K1L1I4"/>
<dbReference type="InterPro" id="IPR001680">
    <property type="entry name" value="WD40_rpt"/>
</dbReference>
<dbReference type="PANTHER" id="PTHR32215">
    <property type="entry name" value="CILIA- AND FLAGELLA-ASSOCIATED PROTEIN 57"/>
    <property type="match status" value="1"/>
</dbReference>
<dbReference type="SUPFAM" id="SSF50978">
    <property type="entry name" value="WD40 repeat-like"/>
    <property type="match status" value="1"/>
</dbReference>
<reference evidence="3 5" key="1">
    <citation type="journal article" date="2008" name="Science">
        <title>The Physcomitrella genome reveals evolutionary insights into the conquest of land by plants.</title>
        <authorList>
            <person name="Rensing S."/>
            <person name="Lang D."/>
            <person name="Zimmer A."/>
            <person name="Terry A."/>
            <person name="Salamov A."/>
            <person name="Shapiro H."/>
            <person name="Nishiyama T."/>
            <person name="Perroud P.-F."/>
            <person name="Lindquist E."/>
            <person name="Kamisugi Y."/>
            <person name="Tanahashi T."/>
            <person name="Sakakibara K."/>
            <person name="Fujita T."/>
            <person name="Oishi K."/>
            <person name="Shin-I T."/>
            <person name="Kuroki Y."/>
            <person name="Toyoda A."/>
            <person name="Suzuki Y."/>
            <person name="Hashimoto A."/>
            <person name="Yamaguchi K."/>
            <person name="Sugano A."/>
            <person name="Kohara Y."/>
            <person name="Fujiyama A."/>
            <person name="Anterola A."/>
            <person name="Aoki S."/>
            <person name="Ashton N."/>
            <person name="Barbazuk W.B."/>
            <person name="Barker E."/>
            <person name="Bennetzen J."/>
            <person name="Bezanilla M."/>
            <person name="Blankenship R."/>
            <person name="Cho S.H."/>
            <person name="Dutcher S."/>
            <person name="Estelle M."/>
            <person name="Fawcett J.A."/>
            <person name="Gundlach H."/>
            <person name="Hanada K."/>
            <person name="Heyl A."/>
            <person name="Hicks K.A."/>
            <person name="Hugh J."/>
            <person name="Lohr M."/>
            <person name="Mayer K."/>
            <person name="Melkozernov A."/>
            <person name="Murata T."/>
            <person name="Nelson D."/>
            <person name="Pils B."/>
            <person name="Prigge M."/>
            <person name="Reiss B."/>
            <person name="Renner T."/>
            <person name="Rombauts S."/>
            <person name="Rushton P."/>
            <person name="Sanderfoot A."/>
            <person name="Schween G."/>
            <person name="Shiu S.-H."/>
            <person name="Stueber K."/>
            <person name="Theodoulou F.L."/>
            <person name="Tu H."/>
            <person name="Van de Peer Y."/>
            <person name="Verrier P.J."/>
            <person name="Waters E."/>
            <person name="Wood A."/>
            <person name="Yang L."/>
            <person name="Cove D."/>
            <person name="Cuming A."/>
            <person name="Hasebe M."/>
            <person name="Lucas S."/>
            <person name="Mishler D.B."/>
            <person name="Reski R."/>
            <person name="Grigoriev I."/>
            <person name="Quatrano R.S."/>
            <person name="Boore J.L."/>
        </authorList>
    </citation>
    <scope>NUCLEOTIDE SEQUENCE [LARGE SCALE GENOMIC DNA]</scope>
    <source>
        <strain evidence="4 5">cv. Gransden 2004</strain>
    </source>
</reference>
<gene>
    <name evidence="3" type="ORF">PHYPA_002682</name>
</gene>
<organism evidence="3">
    <name type="scientific">Physcomitrium patens</name>
    <name type="common">Spreading-leaved earth moss</name>
    <name type="synonym">Physcomitrella patens</name>
    <dbReference type="NCBI Taxonomy" id="3218"/>
    <lineage>
        <taxon>Eukaryota</taxon>
        <taxon>Viridiplantae</taxon>
        <taxon>Streptophyta</taxon>
        <taxon>Embryophyta</taxon>
        <taxon>Bryophyta</taxon>
        <taxon>Bryophytina</taxon>
        <taxon>Bryopsida</taxon>
        <taxon>Funariidae</taxon>
        <taxon>Funariales</taxon>
        <taxon>Funariaceae</taxon>
        <taxon>Physcomitrium</taxon>
    </lineage>
</organism>
<feature type="repeat" description="WD" evidence="1">
    <location>
        <begin position="325"/>
        <end position="366"/>
    </location>
</feature>
<dbReference type="InterPro" id="IPR036322">
    <property type="entry name" value="WD40_repeat_dom_sf"/>
</dbReference>
<feature type="compositionally biased region" description="Basic and acidic residues" evidence="2">
    <location>
        <begin position="49"/>
        <end position="58"/>
    </location>
</feature>
<dbReference type="EnsemblPlants" id="Pp3c2_14479V3.1">
    <property type="protein sequence ID" value="Pp3c2_14479V3.1"/>
    <property type="gene ID" value="Pp3c2_14479"/>
</dbReference>
<protein>
    <submittedName>
        <fullName evidence="3 4">Uncharacterized protein</fullName>
    </submittedName>
</protein>
<dbReference type="Gene3D" id="2.130.10.10">
    <property type="entry name" value="YVTN repeat-like/Quinoprotein amine dehydrogenase"/>
    <property type="match status" value="1"/>
</dbReference>
<dbReference type="SMART" id="SM00320">
    <property type="entry name" value="WD40"/>
    <property type="match status" value="6"/>
</dbReference>
<dbReference type="STRING" id="3218.A0A2K1L1I4"/>
<keyword evidence="1" id="KW-0853">WD repeat</keyword>
<sequence>MQQVSTEYSNLQGCKVLCQAWVPSFDVAEDTSNDSQKNNNNNNNISNGKTKDTQKAETMKSLDQIGKSTKDNASVKCACVYGLDSGELLHVDNGKIVARIPMQNCGDQARVAHSILQYSKGLICGESGAISMYDYDKALKTYRKVRSVKVEESNGRVCGLALSPTEDVLLCSLSSNHIIHLFLRDVDTMSSDSVSHLVHTQSYHQAFITGMDTCLLKPFVVTCSKDNSVRVWNYEEHSCEIMKFFPSEALSIAVHPTGLHLLLGFPDCLYLFDMLVNDLRVWREFLSVKGCTNCAFSRGGQYFAAATGTTVHIISTYTGHVIGHLRAHINKVRSIWWAYDDFSIVTAGLDGAIYEWDLKTCKRSREIVIKGCPQTCVICDKNSNVFLSTASDCKLRELDDGELLRIIESNVNLTQIKQFVGGSLIIAGTEHGALRAYLYPLTGMILHLEDFPPDSFSLCT</sequence>
<dbReference type="PANTHER" id="PTHR32215:SF0">
    <property type="entry name" value="CILIA- AND FLAGELLA-ASSOCIATED PROTEIN 57"/>
    <property type="match status" value="1"/>
</dbReference>
<evidence type="ECO:0000256" key="1">
    <source>
        <dbReference type="PROSITE-ProRule" id="PRU00221"/>
    </source>
</evidence>
<keyword evidence="5" id="KW-1185">Reference proteome</keyword>
<dbReference type="InterPro" id="IPR015943">
    <property type="entry name" value="WD40/YVTN_repeat-like_dom_sf"/>
</dbReference>